<dbReference type="OrthoDB" id="1524810at2"/>
<dbReference type="eggNOG" id="COG1193">
    <property type="taxonomic scope" value="Bacteria"/>
</dbReference>
<dbReference type="Proteomes" id="UP000007519">
    <property type="component" value="Chromosome"/>
</dbReference>
<organism evidence="1 2">
    <name type="scientific">Saprospira grandis (strain Lewin)</name>
    <dbReference type="NCBI Taxonomy" id="984262"/>
    <lineage>
        <taxon>Bacteria</taxon>
        <taxon>Pseudomonadati</taxon>
        <taxon>Bacteroidota</taxon>
        <taxon>Saprospiria</taxon>
        <taxon>Saprospirales</taxon>
        <taxon>Saprospiraceae</taxon>
        <taxon>Saprospira</taxon>
    </lineage>
</organism>
<dbReference type="EMBL" id="CP002831">
    <property type="protein sequence ID" value="AFC24090.1"/>
    <property type="molecule type" value="Genomic_DNA"/>
</dbReference>
<dbReference type="RefSeq" id="WP_015691729.1">
    <property type="nucleotide sequence ID" value="NC_016940.1"/>
</dbReference>
<dbReference type="InterPro" id="IPR036781">
    <property type="entry name" value="Smr_assoc-like_sf"/>
</dbReference>
<dbReference type="STRING" id="984262.SGRA_1355"/>
<name>H6L6E8_SAPGL</name>
<gene>
    <name evidence="1" type="ordered locus">SGRA_1355</name>
</gene>
<dbReference type="HOGENOM" id="CLU_758389_0_0_10"/>
<keyword evidence="2" id="KW-1185">Reference proteome</keyword>
<evidence type="ECO:0000313" key="2">
    <source>
        <dbReference type="Proteomes" id="UP000007519"/>
    </source>
</evidence>
<reference evidence="1 2" key="1">
    <citation type="journal article" date="2012" name="Stand. Genomic Sci.">
        <title>Complete genome sequencing and analysis of Saprospira grandis str. Lewin, a predatory marine bacterium.</title>
        <authorList>
            <person name="Saw J.H."/>
            <person name="Yuryev A."/>
            <person name="Kanbe M."/>
            <person name="Hou S."/>
            <person name="Young A.G."/>
            <person name="Aizawa S."/>
            <person name="Alam M."/>
        </authorList>
    </citation>
    <scope>NUCLEOTIDE SEQUENCE [LARGE SCALE GENOMIC DNA]</scope>
    <source>
        <strain evidence="1 2">Lewin</strain>
    </source>
</reference>
<dbReference type="KEGG" id="sgn:SGRA_1355"/>
<proteinExistence type="predicted"/>
<evidence type="ECO:0000313" key="1">
    <source>
        <dbReference type="EMBL" id="AFC24090.1"/>
    </source>
</evidence>
<sequence length="365" mass="42779">MKAGEIIRFIYSGQRAEILEDYLDGSYRVWLLEEDEESIAFGDDVVPEAHYTGPQISDIQREFGKKKPKKAPKGLSTEELFYTKEEIEARKAGRPLPKKEAPIPVYQAPKIEGKEAENKGIYLAFYPYAQGQYSIYLVNDTPYGFNFEFELRILQERAQELKQHIGPHDYFPIAEFAHANLNDSPQLILRLPIFELEHSFKLKYKKWIKLQQAIPLLGLELEGYPCFNLAELEARKAQPKTNLKKYTLAQRKKQMHKEIHRRYYNKQDAQRLAHFDSRLDLHIELIFPEDYKDLQPFECLEFQIEALEDYLNQALEIGFSGQLEIIHGVGKGRLMKETHRRLDLLKRKKMIRGYQCEGGNTFVKF</sequence>
<dbReference type="SUPFAM" id="SSF158949">
    <property type="entry name" value="Smr-associated domain-like"/>
    <property type="match status" value="1"/>
</dbReference>
<dbReference type="Gene3D" id="2.60.40.1600">
    <property type="entry name" value="Smr-associated-like"/>
    <property type="match status" value="1"/>
</dbReference>
<dbReference type="AlphaFoldDB" id="H6L6E8"/>
<protein>
    <submittedName>
        <fullName evidence="1">Smr protein/MutS2</fullName>
    </submittedName>
</protein>
<accession>H6L6E8</accession>